<accession>A0A0C4E4C1</accession>
<sequence length="103" mass="10467">MTDVIDFGSGHDEFDWNAVTGTNLDFDQWLQFPPAEGSGGVGGVNECDEDSSNNVGGGGTETSEAAADTKGDVDVIDVDPVSDLMLVDSLSADTGAQPIAASA</sequence>
<dbReference type="EnsemblFungi" id="MAPG_07314T0">
    <property type="protein sequence ID" value="MAPG_07314T0"/>
    <property type="gene ID" value="MAPG_07314"/>
</dbReference>
<evidence type="ECO:0000256" key="1">
    <source>
        <dbReference type="SAM" id="MobiDB-lite"/>
    </source>
</evidence>
<keyword evidence="4" id="KW-1185">Reference proteome</keyword>
<dbReference type="EMBL" id="GL876971">
    <property type="protein sequence ID" value="KLU88327.1"/>
    <property type="molecule type" value="Genomic_DNA"/>
</dbReference>
<reference evidence="4" key="1">
    <citation type="submission" date="2010-05" db="EMBL/GenBank/DDBJ databases">
        <title>The genome sequence of Magnaporthe poae strain ATCC 64411.</title>
        <authorList>
            <person name="Ma L.-J."/>
            <person name="Dead R."/>
            <person name="Young S."/>
            <person name="Zeng Q."/>
            <person name="Koehrsen M."/>
            <person name="Alvarado L."/>
            <person name="Berlin A."/>
            <person name="Chapman S.B."/>
            <person name="Chen Z."/>
            <person name="Freedman E."/>
            <person name="Gellesch M."/>
            <person name="Goldberg J."/>
            <person name="Griggs A."/>
            <person name="Gujja S."/>
            <person name="Heilman E.R."/>
            <person name="Heiman D."/>
            <person name="Hepburn T."/>
            <person name="Howarth C."/>
            <person name="Jen D."/>
            <person name="Larson L."/>
            <person name="Mehta T."/>
            <person name="Neiman D."/>
            <person name="Pearson M."/>
            <person name="Roberts A."/>
            <person name="Saif S."/>
            <person name="Shea T."/>
            <person name="Shenoy N."/>
            <person name="Sisk P."/>
            <person name="Stolte C."/>
            <person name="Sykes S."/>
            <person name="Walk T."/>
            <person name="White J."/>
            <person name="Yandava C."/>
            <person name="Haas B."/>
            <person name="Nusbaum C."/>
            <person name="Birren B."/>
        </authorList>
    </citation>
    <scope>NUCLEOTIDE SEQUENCE [LARGE SCALE GENOMIC DNA]</scope>
    <source>
        <strain evidence="4">ATCC 64411 / 73-15</strain>
    </source>
</reference>
<evidence type="ECO:0000313" key="3">
    <source>
        <dbReference type="EnsemblFungi" id="MAPG_07314T0"/>
    </source>
</evidence>
<evidence type="ECO:0000313" key="2">
    <source>
        <dbReference type="EMBL" id="KLU88327.1"/>
    </source>
</evidence>
<reference evidence="3" key="5">
    <citation type="submission" date="2015-06" db="UniProtKB">
        <authorList>
            <consortium name="EnsemblFungi"/>
        </authorList>
    </citation>
    <scope>IDENTIFICATION</scope>
    <source>
        <strain evidence="3">ATCC 64411</strain>
    </source>
</reference>
<reference evidence="2" key="2">
    <citation type="submission" date="2010-05" db="EMBL/GenBank/DDBJ databases">
        <title>The Genome Sequence of Magnaporthe poae strain ATCC 64411.</title>
        <authorList>
            <consortium name="The Broad Institute Genome Sequencing Platform"/>
            <consortium name="Broad Institute Genome Sequencing Center for Infectious Disease"/>
            <person name="Ma L.-J."/>
            <person name="Dead R."/>
            <person name="Young S."/>
            <person name="Zeng Q."/>
            <person name="Koehrsen M."/>
            <person name="Alvarado L."/>
            <person name="Berlin A."/>
            <person name="Chapman S.B."/>
            <person name="Chen Z."/>
            <person name="Freedman E."/>
            <person name="Gellesch M."/>
            <person name="Goldberg J."/>
            <person name="Griggs A."/>
            <person name="Gujja S."/>
            <person name="Heilman E.R."/>
            <person name="Heiman D."/>
            <person name="Hepburn T."/>
            <person name="Howarth C."/>
            <person name="Jen D."/>
            <person name="Larson L."/>
            <person name="Mehta T."/>
            <person name="Neiman D."/>
            <person name="Pearson M."/>
            <person name="Roberts A."/>
            <person name="Saif S."/>
            <person name="Shea T."/>
            <person name="Shenoy N."/>
            <person name="Sisk P."/>
            <person name="Stolte C."/>
            <person name="Sykes S."/>
            <person name="Walk T."/>
            <person name="White J."/>
            <person name="Yandava C."/>
            <person name="Haas B."/>
            <person name="Nusbaum C."/>
            <person name="Birren B."/>
        </authorList>
    </citation>
    <scope>NUCLEOTIDE SEQUENCE</scope>
    <source>
        <strain evidence="2">ATCC 64411</strain>
    </source>
</reference>
<dbReference type="STRING" id="644358.A0A0C4E4C1"/>
<protein>
    <submittedName>
        <fullName evidence="2 3">Uncharacterized protein</fullName>
    </submittedName>
</protein>
<dbReference type="eggNOG" id="ENOG502RHAD">
    <property type="taxonomic scope" value="Eukaryota"/>
</dbReference>
<reference evidence="3" key="4">
    <citation type="journal article" date="2015" name="G3 (Bethesda)">
        <title>Genome sequences of three phytopathogenic species of the Magnaporthaceae family of fungi.</title>
        <authorList>
            <person name="Okagaki L.H."/>
            <person name="Nunes C.C."/>
            <person name="Sailsbery J."/>
            <person name="Clay B."/>
            <person name="Brown D."/>
            <person name="John T."/>
            <person name="Oh Y."/>
            <person name="Young N."/>
            <person name="Fitzgerald M."/>
            <person name="Haas B.J."/>
            <person name="Zeng Q."/>
            <person name="Young S."/>
            <person name="Adiconis X."/>
            <person name="Fan L."/>
            <person name="Levin J.Z."/>
            <person name="Mitchell T.K."/>
            <person name="Okubara P.A."/>
            <person name="Farman M.L."/>
            <person name="Kohn L.M."/>
            <person name="Birren B."/>
            <person name="Ma L.-J."/>
            <person name="Dean R.A."/>
        </authorList>
    </citation>
    <scope>NUCLEOTIDE SEQUENCE</scope>
    <source>
        <strain evidence="3">ATCC 64411 / 73-15</strain>
    </source>
</reference>
<dbReference type="AlphaFoldDB" id="A0A0C4E4C1"/>
<name>A0A0C4E4C1_MAGP6</name>
<dbReference type="Proteomes" id="UP000011715">
    <property type="component" value="Unassembled WGS sequence"/>
</dbReference>
<feature type="region of interest" description="Disordered" evidence="1">
    <location>
        <begin position="31"/>
        <end position="71"/>
    </location>
</feature>
<proteinExistence type="predicted"/>
<dbReference type="EMBL" id="ADBL01001769">
    <property type="status" value="NOT_ANNOTATED_CDS"/>
    <property type="molecule type" value="Genomic_DNA"/>
</dbReference>
<reference evidence="2" key="3">
    <citation type="submission" date="2011-03" db="EMBL/GenBank/DDBJ databases">
        <title>Annotation of Magnaporthe poae ATCC 64411.</title>
        <authorList>
            <person name="Ma L.-J."/>
            <person name="Dead R."/>
            <person name="Young S.K."/>
            <person name="Zeng Q."/>
            <person name="Gargeya S."/>
            <person name="Fitzgerald M."/>
            <person name="Haas B."/>
            <person name="Abouelleil A."/>
            <person name="Alvarado L."/>
            <person name="Arachchi H.M."/>
            <person name="Berlin A."/>
            <person name="Brown A."/>
            <person name="Chapman S.B."/>
            <person name="Chen Z."/>
            <person name="Dunbar C."/>
            <person name="Freedman E."/>
            <person name="Gearin G."/>
            <person name="Gellesch M."/>
            <person name="Goldberg J."/>
            <person name="Griggs A."/>
            <person name="Gujja S."/>
            <person name="Heiman D."/>
            <person name="Howarth C."/>
            <person name="Larson L."/>
            <person name="Lui A."/>
            <person name="MacDonald P.J.P."/>
            <person name="Mehta T."/>
            <person name="Montmayeur A."/>
            <person name="Murphy C."/>
            <person name="Neiman D."/>
            <person name="Pearson M."/>
            <person name="Priest M."/>
            <person name="Roberts A."/>
            <person name="Saif S."/>
            <person name="Shea T."/>
            <person name="Shenoy N."/>
            <person name="Sisk P."/>
            <person name="Stolte C."/>
            <person name="Sykes S."/>
            <person name="Yandava C."/>
            <person name="Wortman J."/>
            <person name="Nusbaum C."/>
            <person name="Birren B."/>
        </authorList>
    </citation>
    <scope>NUCLEOTIDE SEQUENCE</scope>
    <source>
        <strain evidence="2">ATCC 64411</strain>
    </source>
</reference>
<gene>
    <name evidence="2" type="ORF">MAPG_07314</name>
</gene>
<organism evidence="3 4">
    <name type="scientific">Magnaporthiopsis poae (strain ATCC 64411 / 73-15)</name>
    <name type="common">Kentucky bluegrass fungus</name>
    <name type="synonym">Magnaporthe poae</name>
    <dbReference type="NCBI Taxonomy" id="644358"/>
    <lineage>
        <taxon>Eukaryota</taxon>
        <taxon>Fungi</taxon>
        <taxon>Dikarya</taxon>
        <taxon>Ascomycota</taxon>
        <taxon>Pezizomycotina</taxon>
        <taxon>Sordariomycetes</taxon>
        <taxon>Sordariomycetidae</taxon>
        <taxon>Magnaporthales</taxon>
        <taxon>Magnaporthaceae</taxon>
        <taxon>Magnaporthiopsis</taxon>
    </lineage>
</organism>
<dbReference type="VEuPathDB" id="FungiDB:MAPG_07314"/>
<evidence type="ECO:0000313" key="4">
    <source>
        <dbReference type="Proteomes" id="UP000011715"/>
    </source>
</evidence>